<gene>
    <name evidence="2" type="ORF">Lpp14_15851</name>
</gene>
<feature type="compositionally biased region" description="Low complexity" evidence="1">
    <location>
        <begin position="586"/>
        <end position="604"/>
    </location>
</feature>
<name>A0A829GJU8_LACPA</name>
<feature type="region of interest" description="Disordered" evidence="1">
    <location>
        <begin position="586"/>
        <end position="605"/>
    </location>
</feature>
<dbReference type="AlphaFoldDB" id="A0A829GJU8"/>
<dbReference type="PANTHER" id="PTHR24637">
    <property type="entry name" value="COLLAGEN"/>
    <property type="match status" value="1"/>
</dbReference>
<dbReference type="Gene3D" id="1.20.5.320">
    <property type="entry name" value="6-Phosphogluconate Dehydrogenase, domain 3"/>
    <property type="match status" value="1"/>
</dbReference>
<comment type="caution">
    <text evidence="2">The sequence shown here is derived from an EMBL/GenBank/DDBJ whole genome shotgun (WGS) entry which is preliminary data.</text>
</comment>
<sequence>SSHDPLAGEDTFTAEDAGIDLINETVGPYKAPQAMGIADYINLFTNDSGFEIGLNEIPDLKRTLEWTGESDTTLNRILSVATQFDNAELDFSFDVSGTTVVRRLINIHKRIGADRNITLYVDKDINKIVTSGSIYDLYTAVTPTGGTPESKNGETTDQQPITLEGYQWKDPDGRYVLTKEGVLLDPVANQTWSRLLAKGGAPSVNAAYINRVVTYTATSQATLLQSALSDLKTHNHEAVNYETDIAVLPQNINIGDTIHLADENEQLYLSARLLELKSSYSMDTHTATLGDYLIEHDQVAAQYRQLAEQIKNLPKTIQYYPWIRYADDDQGTNMSAFPANKKYMAVVYSNKSSVPSDNPADYAGKWALIKGADGADGIPGAKGADGRTSYFHTAWANDVSGRSGFTVSGGDGKKYIGTYSDFTKADSTNPADYNWALFKGADGDVGPKGPQGLPGAKGADGRTAYAHFAYANSQDGKTDFSTTDSNRKYIGFYSNFSSGDSTNPSDYNWSLIKGADGADGKDGVPGKAGADGKTPYFHIAYADSSDGKTNFSLNTPGSRKYIGSYTDFTKADSTNPALYSWQLVQGPQGARGPQGPQGPQGVPGSKDVPYTYIQLGTPASPKKGDLWWHGKTLNDATALQYYNGTTWIDQSIQQAVLSIKKLQSIEVDTSTINSPTINSPFSHVQISGAKSSGNLSLSNAALQILGNIEDNSGNPNGQYYNTILNPSGMTNYITTPDQKGNVSSAGLQNGALQLKTLISDPSAATKKYIQSEYKSTDNVTFFYVNSPAITTANMSYAYIYYMRRGNIVTVQFVLGISQQKPWVVLADVRPGYKPYAESGVGCYVSNTNYVGQACQIYISKGQWVTMPTGPTGECRGSVSYLTQDDYPTNDSYFS</sequence>
<evidence type="ECO:0000313" key="3">
    <source>
        <dbReference type="Proteomes" id="UP000014264"/>
    </source>
</evidence>
<dbReference type="Proteomes" id="UP000014264">
    <property type="component" value="Unassembled WGS sequence"/>
</dbReference>
<reference evidence="2 3" key="1">
    <citation type="journal article" date="2013" name="PLoS ONE">
        <title>Lactobacillus paracasei comparative genomics: towards species pan-genome definition and exploitation of diversity.</title>
        <authorList>
            <person name="Smokvina T."/>
            <person name="Wels M."/>
            <person name="Polka J."/>
            <person name="Chervaux C."/>
            <person name="Brisse S."/>
            <person name="Boekhorst J."/>
            <person name="van Hylckama Vlieg J.E."/>
            <person name="Siezen R.J."/>
        </authorList>
    </citation>
    <scope>NUCLEOTIDE SEQUENCE [LARGE SCALE GENOMIC DNA]</scope>
    <source>
        <strain evidence="2 3">Lpp14</strain>
    </source>
</reference>
<dbReference type="EMBL" id="ANJZ01000408">
    <property type="protein sequence ID" value="EPC57615.1"/>
    <property type="molecule type" value="Genomic_DNA"/>
</dbReference>
<proteinExistence type="predicted"/>
<accession>A0A829GJU8</accession>
<evidence type="ECO:0000256" key="1">
    <source>
        <dbReference type="SAM" id="MobiDB-lite"/>
    </source>
</evidence>
<evidence type="ECO:0000313" key="2">
    <source>
        <dbReference type="EMBL" id="EPC57615.1"/>
    </source>
</evidence>
<organism evidence="2 3">
    <name type="scientific">Lacticaseibacillus paracasei subsp. paracasei Lpp14</name>
    <dbReference type="NCBI Taxonomy" id="1256204"/>
    <lineage>
        <taxon>Bacteria</taxon>
        <taxon>Bacillati</taxon>
        <taxon>Bacillota</taxon>
        <taxon>Bacilli</taxon>
        <taxon>Lactobacillales</taxon>
        <taxon>Lactobacillaceae</taxon>
        <taxon>Lacticaseibacillus</taxon>
    </lineage>
</organism>
<feature type="non-terminal residue" evidence="2">
    <location>
        <position position="1"/>
    </location>
</feature>
<protein>
    <submittedName>
        <fullName evidence="2">Antifreeze protein</fullName>
    </submittedName>
</protein>